<dbReference type="InterPro" id="IPR016162">
    <property type="entry name" value="Ald_DH_N"/>
</dbReference>
<protein>
    <submittedName>
        <fullName evidence="6">Putative aldehydede hydrogenase</fullName>
    </submittedName>
</protein>
<dbReference type="PROSITE" id="PS00687">
    <property type="entry name" value="ALDEHYDE_DEHYDR_GLU"/>
    <property type="match status" value="1"/>
</dbReference>
<evidence type="ECO:0000256" key="4">
    <source>
        <dbReference type="RuleBase" id="RU003345"/>
    </source>
</evidence>
<gene>
    <name evidence="6" type="primary">ipuI</name>
</gene>
<proteinExistence type="inferred from homology"/>
<feature type="domain" description="Aldehyde dehydrogenase" evidence="5">
    <location>
        <begin position="75"/>
        <end position="539"/>
    </location>
</feature>
<dbReference type="GO" id="GO:0016620">
    <property type="term" value="F:oxidoreductase activity, acting on the aldehyde or oxo group of donors, NAD or NADP as acceptor"/>
    <property type="evidence" value="ECO:0007669"/>
    <property type="project" value="InterPro"/>
</dbReference>
<reference evidence="6" key="1">
    <citation type="journal article" date="2002" name="Appl. Environ. Microbiol.">
        <title>Transformation of isopropylamine to L-alaninol by Pseudomonas sp. strain KIE171 involves N-glutamylated intermediates.</title>
        <authorList>
            <person name="de Azevedo Waesch S.I."/>
            <person name="van der Ploeg J.R."/>
            <person name="Maire T."/>
            <person name="Lebreton A."/>
            <person name="Kiener A."/>
            <person name="Leisinger T."/>
        </authorList>
    </citation>
    <scope>NUCLEOTIDE SEQUENCE</scope>
    <source>
        <strain evidence="6">KIE171</strain>
    </source>
</reference>
<dbReference type="InterPro" id="IPR016161">
    <property type="entry name" value="Ald_DH/histidinol_DH"/>
</dbReference>
<dbReference type="Gene3D" id="3.40.309.10">
    <property type="entry name" value="Aldehyde Dehydrogenase, Chain A, domain 2"/>
    <property type="match status" value="1"/>
</dbReference>
<organism evidence="6">
    <name type="scientific">Pseudomonas sp. KIE171</name>
    <dbReference type="NCBI Taxonomy" id="159091"/>
    <lineage>
        <taxon>Bacteria</taxon>
        <taxon>Pseudomonadati</taxon>
        <taxon>Pseudomonadota</taxon>
        <taxon>Gammaproteobacteria</taxon>
        <taxon>Pseudomonadales</taxon>
        <taxon>Pseudomonadaceae</taxon>
        <taxon>Pseudomonas</taxon>
    </lineage>
</organism>
<dbReference type="InterPro" id="IPR029510">
    <property type="entry name" value="Ald_DH_CS_GLU"/>
</dbReference>
<dbReference type="SUPFAM" id="SSF53720">
    <property type="entry name" value="ALDH-like"/>
    <property type="match status" value="1"/>
</dbReference>
<dbReference type="EMBL" id="AJ311161">
    <property type="protein sequence ID" value="CAC81341.1"/>
    <property type="molecule type" value="Genomic_DNA"/>
</dbReference>
<evidence type="ECO:0000256" key="2">
    <source>
        <dbReference type="ARBA" id="ARBA00023002"/>
    </source>
</evidence>
<comment type="similarity">
    <text evidence="1 4">Belongs to the aldehyde dehydrogenase family.</text>
</comment>
<dbReference type="FunFam" id="3.40.309.10:FF:000009">
    <property type="entry name" value="Aldehyde dehydrogenase A"/>
    <property type="match status" value="1"/>
</dbReference>
<name>Q936S4_9PSED</name>
<dbReference type="Gene3D" id="3.40.605.10">
    <property type="entry name" value="Aldehyde Dehydrogenase, Chain A, domain 1"/>
    <property type="match status" value="1"/>
</dbReference>
<dbReference type="InterPro" id="IPR016163">
    <property type="entry name" value="Ald_DH_C"/>
</dbReference>
<dbReference type="AlphaFoldDB" id="Q936S4"/>
<evidence type="ECO:0000256" key="1">
    <source>
        <dbReference type="ARBA" id="ARBA00009986"/>
    </source>
</evidence>
<accession>Q936S4</accession>
<sequence length="545" mass="57535">MDPGHAAQRLGVVIGGASSLWEGAYGVGTGGTASPMSGTTKIAREGNTPGSVSSWVAAQNPRKLILVIKTIRKETNVTTFNVISPIDGRELLVGNTSSDAEVAAALNAAETAFKTWKLSSKLERAQLVEALADELLKRADDLSRAVSLSIGRPAAQANETQRFKAVTLAQIEALEELGDERYPSDAQVARFVRRSGQGVHLSIAPWNYPVGLLPWLIVTPILGGNTVILKHAAQTTLIGRIVKEAYEAIGGPAGVLQVLELGHDQVTSAIKSGFVKGVNFIGSVGGGLAVHAAAAGTLTVHAAAAGTLTHVHLELGGKDPAYVRPDADIETAAAEIADGCFSNAGQSCCSVERIYLHEAIRVPFLECFRNEMLKYKLGHPMDPATTVGPVVKASAAEFIRNQIRGAIAMGAEAYVEPALEFSVENASCYLAPTLLTRVAANMHIMQEETFGPVACVQTVRDDAEAISLMNDSKFGLTASVWTRDLDAGLGLVDQLDAGTVFVNRCDHADLYLPWGGQKLSGLGRGNGKEGLLGVMDVKSFHLRAL</sequence>
<dbReference type="BioCyc" id="MetaCyc:MONOMER-13568"/>
<evidence type="ECO:0000313" key="6">
    <source>
        <dbReference type="EMBL" id="CAC81341.1"/>
    </source>
</evidence>
<feature type="active site" evidence="3">
    <location>
        <position position="314"/>
    </location>
</feature>
<dbReference type="InterPro" id="IPR015590">
    <property type="entry name" value="Aldehyde_DH_dom"/>
</dbReference>
<evidence type="ECO:0000256" key="3">
    <source>
        <dbReference type="PROSITE-ProRule" id="PRU10007"/>
    </source>
</evidence>
<evidence type="ECO:0000259" key="5">
    <source>
        <dbReference type="Pfam" id="PF00171"/>
    </source>
</evidence>
<dbReference type="PANTHER" id="PTHR11699">
    <property type="entry name" value="ALDEHYDE DEHYDROGENASE-RELATED"/>
    <property type="match status" value="1"/>
</dbReference>
<dbReference type="Pfam" id="PF00171">
    <property type="entry name" value="Aldedh"/>
    <property type="match status" value="1"/>
</dbReference>
<keyword evidence="2 4" id="KW-0560">Oxidoreductase</keyword>